<keyword evidence="8" id="KW-0378">Hydrolase</keyword>
<comment type="similarity">
    <text evidence="4">Belongs to the peptidase M29 family.</text>
</comment>
<keyword evidence="5 10" id="KW-0031">Aminopeptidase</keyword>
<reference evidence="10" key="1">
    <citation type="submission" date="2021-03" db="EMBL/GenBank/DDBJ databases">
        <title>Alkalibacter marinus sp. nov., isolated from tidal flat sediment.</title>
        <authorList>
            <person name="Namirimu T."/>
            <person name="Yang J.-A."/>
            <person name="Yang S.-H."/>
            <person name="Kim Y.-J."/>
            <person name="Kwon K.K."/>
        </authorList>
    </citation>
    <scope>NUCLEOTIDE SEQUENCE</scope>
    <source>
        <strain evidence="10">ES005</strain>
    </source>
</reference>
<evidence type="ECO:0000256" key="7">
    <source>
        <dbReference type="ARBA" id="ARBA00022723"/>
    </source>
</evidence>
<dbReference type="EMBL" id="CP071444">
    <property type="protein sequence ID" value="QSX07797.1"/>
    <property type="molecule type" value="Genomic_DNA"/>
</dbReference>
<dbReference type="SUPFAM" id="SSF144052">
    <property type="entry name" value="Thermophilic metalloprotease-like"/>
    <property type="match status" value="1"/>
</dbReference>
<dbReference type="Pfam" id="PF02073">
    <property type="entry name" value="Peptidase_M29"/>
    <property type="match status" value="1"/>
</dbReference>
<evidence type="ECO:0000256" key="1">
    <source>
        <dbReference type="ARBA" id="ARBA00001941"/>
    </source>
</evidence>
<keyword evidence="7" id="KW-0479">Metal-binding</keyword>
<dbReference type="GO" id="GO:0046872">
    <property type="term" value="F:metal ion binding"/>
    <property type="evidence" value="ECO:0007669"/>
    <property type="project" value="UniProtKB-KW"/>
</dbReference>
<dbReference type="AlphaFoldDB" id="A0A974XDE8"/>
<keyword evidence="6" id="KW-0645">Protease</keyword>
<proteinExistence type="inferred from homology"/>
<dbReference type="InterPro" id="IPR000787">
    <property type="entry name" value="Peptidase_M29"/>
</dbReference>
<dbReference type="KEGG" id="alka:J0B03_08195"/>
<dbReference type="PANTHER" id="PTHR34448:SF1">
    <property type="entry name" value="BLL6088 PROTEIN"/>
    <property type="match status" value="1"/>
</dbReference>
<sequence length="370" mass="41663">MDTNILDKYAKTLMDYALFIEEGDYLVIQGYPEAMPLMERCYRIALQKGANPQVLLRHQLDEILLKEGSDKQLAFESPVAEAVMKNVTKLLNIGGTSNTKYLSGVDPKRIAYYRKSGERISQIHRERVERKESDWCLCMYPTNALAQEAGMSLRDYEAFIEKACLLDREDPIAAWQEVQRSQQKIVDYLTGKKTLEIRSEDTHITMSVEDRIWINSDGHTNFPSGEVFTAPVEDSVEGHIRFSYPGIYAGQEIEDIRLTFEKGKVVEAKASKGEGLLQALIQTDQGASRVGEVAIGTNYGIQQFTRNMLYDEKIGGTVHLALGSAYGKSGGKNKSAIHWDMLCDMKQGGDIYADGILFYQNGKFIDKPVR</sequence>
<organism evidence="10 11">
    <name type="scientific">Alkalibacter rhizosphaerae</name>
    <dbReference type="NCBI Taxonomy" id="2815577"/>
    <lineage>
        <taxon>Bacteria</taxon>
        <taxon>Bacillati</taxon>
        <taxon>Bacillota</taxon>
        <taxon>Clostridia</taxon>
        <taxon>Eubacteriales</taxon>
        <taxon>Eubacteriaceae</taxon>
        <taxon>Alkalibacter</taxon>
    </lineage>
</organism>
<evidence type="ECO:0000256" key="3">
    <source>
        <dbReference type="ARBA" id="ARBA00001947"/>
    </source>
</evidence>
<evidence type="ECO:0000256" key="8">
    <source>
        <dbReference type="ARBA" id="ARBA00022801"/>
    </source>
</evidence>
<name>A0A974XDE8_9FIRM</name>
<dbReference type="Gene3D" id="3.40.1830.10">
    <property type="entry name" value="Thermophilic metalloprotease (M29)"/>
    <property type="match status" value="1"/>
</dbReference>
<comment type="cofactor">
    <cofactor evidence="2">
        <name>Mg(2+)</name>
        <dbReference type="ChEBI" id="CHEBI:18420"/>
    </cofactor>
</comment>
<evidence type="ECO:0000313" key="10">
    <source>
        <dbReference type="EMBL" id="QSX07797.1"/>
    </source>
</evidence>
<evidence type="ECO:0000256" key="5">
    <source>
        <dbReference type="ARBA" id="ARBA00022438"/>
    </source>
</evidence>
<dbReference type="GO" id="GO:0008237">
    <property type="term" value="F:metallopeptidase activity"/>
    <property type="evidence" value="ECO:0007669"/>
    <property type="project" value="UniProtKB-KW"/>
</dbReference>
<gene>
    <name evidence="10" type="ORF">J0B03_08195</name>
</gene>
<dbReference type="GO" id="GO:0004177">
    <property type="term" value="F:aminopeptidase activity"/>
    <property type="evidence" value="ECO:0007669"/>
    <property type="project" value="UniProtKB-KW"/>
</dbReference>
<dbReference type="InterPro" id="IPR052170">
    <property type="entry name" value="M29_Exopeptidase"/>
</dbReference>
<comment type="cofactor">
    <cofactor evidence="3">
        <name>Zn(2+)</name>
        <dbReference type="ChEBI" id="CHEBI:29105"/>
    </cofactor>
</comment>
<evidence type="ECO:0000313" key="11">
    <source>
        <dbReference type="Proteomes" id="UP000663499"/>
    </source>
</evidence>
<comment type="cofactor">
    <cofactor evidence="1">
        <name>Co(2+)</name>
        <dbReference type="ChEBI" id="CHEBI:48828"/>
    </cofactor>
</comment>
<dbReference type="PANTHER" id="PTHR34448">
    <property type="entry name" value="AMINOPEPTIDASE"/>
    <property type="match status" value="1"/>
</dbReference>
<evidence type="ECO:0000256" key="9">
    <source>
        <dbReference type="ARBA" id="ARBA00023049"/>
    </source>
</evidence>
<dbReference type="GO" id="GO:0006508">
    <property type="term" value="P:proteolysis"/>
    <property type="evidence" value="ECO:0007669"/>
    <property type="project" value="UniProtKB-KW"/>
</dbReference>
<evidence type="ECO:0000256" key="4">
    <source>
        <dbReference type="ARBA" id="ARBA00008236"/>
    </source>
</evidence>
<dbReference type="RefSeq" id="WP_207299139.1">
    <property type="nucleotide sequence ID" value="NZ_CP071444.1"/>
</dbReference>
<accession>A0A974XDE8</accession>
<keyword evidence="11" id="KW-1185">Reference proteome</keyword>
<dbReference type="InterPro" id="IPR035097">
    <property type="entry name" value="M29_N-terminal"/>
</dbReference>
<dbReference type="Proteomes" id="UP000663499">
    <property type="component" value="Chromosome"/>
</dbReference>
<protein>
    <submittedName>
        <fullName evidence="10">Aminopeptidase</fullName>
    </submittedName>
</protein>
<evidence type="ECO:0000256" key="6">
    <source>
        <dbReference type="ARBA" id="ARBA00022670"/>
    </source>
</evidence>
<evidence type="ECO:0000256" key="2">
    <source>
        <dbReference type="ARBA" id="ARBA00001946"/>
    </source>
</evidence>
<keyword evidence="9" id="KW-0482">Metalloprotease</keyword>